<evidence type="ECO:0000256" key="2">
    <source>
        <dbReference type="SAM" id="SignalP"/>
    </source>
</evidence>
<dbReference type="KEGG" id="mech:Q9L42_003280"/>
<sequence length="137" mass="15749">MCRNFSNHRRYFDLLFFCGLLLASASIRAIEPPSPSSPQPSKEPAVQQRLAEIKQRQAALTKQNDSFARRLSVAKNEQRSDAAQQLQTILTTLARLNASYDQQLIALERHHSLTSKKQQYQEPSWKNRRRPSNPFPS</sequence>
<evidence type="ECO:0000256" key="1">
    <source>
        <dbReference type="SAM" id="MobiDB-lite"/>
    </source>
</evidence>
<evidence type="ECO:0000313" key="3">
    <source>
        <dbReference type="EMBL" id="XBS21157.1"/>
    </source>
</evidence>
<feature type="signal peptide" evidence="2">
    <location>
        <begin position="1"/>
        <end position="29"/>
    </location>
</feature>
<keyword evidence="2" id="KW-0732">Signal</keyword>
<keyword evidence="4" id="KW-1185">Reference proteome</keyword>
<reference evidence="3 4" key="1">
    <citation type="journal article" date="2024" name="Microbiology">
        <title>Methylomarinum rosea sp. nov., a novel halophilic methanotrophic bacterium from the hypersaline Lake Elton.</title>
        <authorList>
            <person name="Suleimanov R.Z."/>
            <person name="Oshkin I.Y."/>
            <person name="Danilova O.V."/>
            <person name="Suzina N.E."/>
            <person name="Dedysh S.N."/>
        </authorList>
    </citation>
    <scope>NUCLEOTIDE SEQUENCE [LARGE SCALE GENOMIC DNA]</scope>
    <source>
        <strain evidence="3 4">Ch1-1</strain>
    </source>
</reference>
<accession>A0AAU7NVX7</accession>
<gene>
    <name evidence="3" type="ORF">Q9L42_003280</name>
</gene>
<dbReference type="EMBL" id="CP157743">
    <property type="protein sequence ID" value="XBS21157.1"/>
    <property type="molecule type" value="Genomic_DNA"/>
</dbReference>
<organism evidence="3 4">
    <name type="scientific">Methylomarinum roseum</name>
    <dbReference type="NCBI Taxonomy" id="3067653"/>
    <lineage>
        <taxon>Bacteria</taxon>
        <taxon>Pseudomonadati</taxon>
        <taxon>Pseudomonadota</taxon>
        <taxon>Gammaproteobacteria</taxon>
        <taxon>Methylococcales</taxon>
        <taxon>Methylococcaceae</taxon>
        <taxon>Methylomarinum</taxon>
    </lineage>
</organism>
<feature type="compositionally biased region" description="Polar residues" evidence="1">
    <location>
        <begin position="115"/>
        <end position="124"/>
    </location>
</feature>
<protein>
    <submittedName>
        <fullName evidence="3">Uncharacterized protein</fullName>
    </submittedName>
</protein>
<dbReference type="RefSeq" id="WP_349431880.1">
    <property type="nucleotide sequence ID" value="NZ_CP157743.1"/>
</dbReference>
<proteinExistence type="predicted"/>
<evidence type="ECO:0000313" key="4">
    <source>
        <dbReference type="Proteomes" id="UP001225378"/>
    </source>
</evidence>
<dbReference type="Proteomes" id="UP001225378">
    <property type="component" value="Chromosome"/>
</dbReference>
<dbReference type="AlphaFoldDB" id="A0AAU7NVX7"/>
<name>A0AAU7NVX7_9GAMM</name>
<feature type="chain" id="PRO_5043493208" evidence="2">
    <location>
        <begin position="30"/>
        <end position="137"/>
    </location>
</feature>
<feature type="region of interest" description="Disordered" evidence="1">
    <location>
        <begin position="111"/>
        <end position="137"/>
    </location>
</feature>